<dbReference type="EMBL" id="ABCS01000016">
    <property type="protein sequence ID" value="EDM79801.1"/>
    <property type="molecule type" value="Genomic_DNA"/>
</dbReference>
<dbReference type="STRING" id="391625.PPSIR1_31918"/>
<evidence type="ECO:0000313" key="1">
    <source>
        <dbReference type="EMBL" id="EDM79801.1"/>
    </source>
</evidence>
<reference evidence="1 2" key="1">
    <citation type="submission" date="2007-06" db="EMBL/GenBank/DDBJ databases">
        <authorList>
            <person name="Shimkets L."/>
            <person name="Ferriera S."/>
            <person name="Johnson J."/>
            <person name="Kravitz S."/>
            <person name="Beeson K."/>
            <person name="Sutton G."/>
            <person name="Rogers Y.-H."/>
            <person name="Friedman R."/>
            <person name="Frazier M."/>
            <person name="Venter J.C."/>
        </authorList>
    </citation>
    <scope>NUCLEOTIDE SEQUENCE [LARGE SCALE GENOMIC DNA]</scope>
    <source>
        <strain evidence="1 2">SIR-1</strain>
    </source>
</reference>
<name>A6G2V1_9BACT</name>
<dbReference type="AlphaFoldDB" id="A6G2V1"/>
<organism evidence="1 2">
    <name type="scientific">Plesiocystis pacifica SIR-1</name>
    <dbReference type="NCBI Taxonomy" id="391625"/>
    <lineage>
        <taxon>Bacteria</taxon>
        <taxon>Pseudomonadati</taxon>
        <taxon>Myxococcota</taxon>
        <taxon>Polyangia</taxon>
        <taxon>Nannocystales</taxon>
        <taxon>Nannocystaceae</taxon>
        <taxon>Plesiocystis</taxon>
    </lineage>
</organism>
<protein>
    <submittedName>
        <fullName evidence="1">Uncharacterized protein</fullName>
    </submittedName>
</protein>
<evidence type="ECO:0000313" key="2">
    <source>
        <dbReference type="Proteomes" id="UP000005801"/>
    </source>
</evidence>
<accession>A6G2V1</accession>
<comment type="caution">
    <text evidence="1">The sequence shown here is derived from an EMBL/GenBank/DDBJ whole genome shotgun (WGS) entry which is preliminary data.</text>
</comment>
<keyword evidence="2" id="KW-1185">Reference proteome</keyword>
<sequence>MALAVVGACGLGLWTAGSALFGDDSAQGTAQLTNRPWIERVPANERDMIGHLILLDHPQGRFGVTGRSSNWRHLLEVYRWRLDGDRLGLFFPQDHVKVGVKVRTWECGGEAPAPFDLCLEITDARGRKAVVYSREDWEVRPERLEADLANIAEELADDDQPALAAVLGAADSWTSDSQLGALEALDLDGRDWIEEEAFSPF</sequence>
<dbReference type="Proteomes" id="UP000005801">
    <property type="component" value="Unassembled WGS sequence"/>
</dbReference>
<gene>
    <name evidence="1" type="ORF">PPSIR1_31918</name>
</gene>
<proteinExistence type="predicted"/>